<evidence type="ECO:0000313" key="2">
    <source>
        <dbReference type="Proteomes" id="UP001151699"/>
    </source>
</evidence>
<name>A0A9Q0SA94_9DIPT</name>
<comment type="caution">
    <text evidence="1">The sequence shown here is derived from an EMBL/GenBank/DDBJ whole genome shotgun (WGS) entry which is preliminary data.</text>
</comment>
<evidence type="ECO:0000313" key="1">
    <source>
        <dbReference type="EMBL" id="KAJ6650183.1"/>
    </source>
</evidence>
<accession>A0A9Q0SA94</accession>
<dbReference type="AlphaFoldDB" id="A0A9Q0SA94"/>
<sequence>RKRDDKSTSGGGCNGSCDELLLEAEEFYADGVSDYATSRAMKQLLVVTSVLHLIVISLCAPSPPTQKNSSTIYDQRQVGKYNIHFNIKDVSIIAVSSDGIVDHIGDSDAYGDYYDYDDSEYTVNPVTADISGKPTKKPNVTEPLMPTITGVNLSSITTSTNSPSTIPQTIVFIHEKPSLLENDTQVNKTGDTSSLSYCTLCKSSFHHNQKEEAKRMVLSKI</sequence>
<feature type="non-terminal residue" evidence="1">
    <location>
        <position position="1"/>
    </location>
</feature>
<gene>
    <name evidence="1" type="ORF">Bhyg_05428</name>
</gene>
<dbReference type="Proteomes" id="UP001151699">
    <property type="component" value="Chromosome A"/>
</dbReference>
<feature type="non-terminal residue" evidence="1">
    <location>
        <position position="221"/>
    </location>
</feature>
<organism evidence="1 2">
    <name type="scientific">Pseudolycoriella hygida</name>
    <dbReference type="NCBI Taxonomy" id="35572"/>
    <lineage>
        <taxon>Eukaryota</taxon>
        <taxon>Metazoa</taxon>
        <taxon>Ecdysozoa</taxon>
        <taxon>Arthropoda</taxon>
        <taxon>Hexapoda</taxon>
        <taxon>Insecta</taxon>
        <taxon>Pterygota</taxon>
        <taxon>Neoptera</taxon>
        <taxon>Endopterygota</taxon>
        <taxon>Diptera</taxon>
        <taxon>Nematocera</taxon>
        <taxon>Sciaroidea</taxon>
        <taxon>Sciaridae</taxon>
        <taxon>Pseudolycoriella</taxon>
    </lineage>
</organism>
<dbReference type="OrthoDB" id="7790568at2759"/>
<reference evidence="1" key="1">
    <citation type="submission" date="2022-07" db="EMBL/GenBank/DDBJ databases">
        <authorList>
            <person name="Trinca V."/>
            <person name="Uliana J.V.C."/>
            <person name="Torres T.T."/>
            <person name="Ward R.J."/>
            <person name="Monesi N."/>
        </authorList>
    </citation>
    <scope>NUCLEOTIDE SEQUENCE</scope>
    <source>
        <strain evidence="1">HSMRA1968</strain>
        <tissue evidence="1">Whole embryos</tissue>
    </source>
</reference>
<dbReference type="EMBL" id="WJQU01000001">
    <property type="protein sequence ID" value="KAJ6650183.1"/>
    <property type="molecule type" value="Genomic_DNA"/>
</dbReference>
<protein>
    <submittedName>
        <fullName evidence="1">Uncharacterized protein</fullName>
    </submittedName>
</protein>
<keyword evidence="2" id="KW-1185">Reference proteome</keyword>
<proteinExistence type="predicted"/>